<dbReference type="EMBL" id="JBBNAG010000005">
    <property type="protein sequence ID" value="KAK9132864.1"/>
    <property type="molecule type" value="Genomic_DNA"/>
</dbReference>
<protein>
    <recommendedName>
        <fullName evidence="1">DUF8040 domain-containing protein</fullName>
    </recommendedName>
</protein>
<dbReference type="AlphaFoldDB" id="A0AAP0P7G4"/>
<dbReference type="Pfam" id="PF26138">
    <property type="entry name" value="DUF8040"/>
    <property type="match status" value="1"/>
</dbReference>
<sequence length="91" mass="10938">MLRMRRKPFEKLRDMLYEHGKLRDKRCVLVDEQLAITLHILGHNIRNRVISTWFQRSEESVSKVFGENNSRAHTIATYAFEAPRPNWSRRK</sequence>
<evidence type="ECO:0000313" key="3">
    <source>
        <dbReference type="Proteomes" id="UP001419268"/>
    </source>
</evidence>
<accession>A0AAP0P7G4</accession>
<dbReference type="PANTHER" id="PTHR22930:SF251">
    <property type="entry name" value="DDE TNP4 DOMAIN-CONTAINING PROTEIN"/>
    <property type="match status" value="1"/>
</dbReference>
<reference evidence="2 3" key="1">
    <citation type="submission" date="2024-01" db="EMBL/GenBank/DDBJ databases">
        <title>Genome assemblies of Stephania.</title>
        <authorList>
            <person name="Yang L."/>
        </authorList>
    </citation>
    <scope>NUCLEOTIDE SEQUENCE [LARGE SCALE GENOMIC DNA]</scope>
    <source>
        <strain evidence="2">JXDWG</strain>
        <tissue evidence="2">Leaf</tissue>
    </source>
</reference>
<dbReference type="InterPro" id="IPR045249">
    <property type="entry name" value="HARBI1-like"/>
</dbReference>
<proteinExistence type="predicted"/>
<keyword evidence="3" id="KW-1185">Reference proteome</keyword>
<dbReference type="InterPro" id="IPR058353">
    <property type="entry name" value="DUF8040"/>
</dbReference>
<evidence type="ECO:0000259" key="1">
    <source>
        <dbReference type="Pfam" id="PF26138"/>
    </source>
</evidence>
<organism evidence="2 3">
    <name type="scientific">Stephania cephalantha</name>
    <dbReference type="NCBI Taxonomy" id="152367"/>
    <lineage>
        <taxon>Eukaryota</taxon>
        <taxon>Viridiplantae</taxon>
        <taxon>Streptophyta</taxon>
        <taxon>Embryophyta</taxon>
        <taxon>Tracheophyta</taxon>
        <taxon>Spermatophyta</taxon>
        <taxon>Magnoliopsida</taxon>
        <taxon>Ranunculales</taxon>
        <taxon>Menispermaceae</taxon>
        <taxon>Menispermoideae</taxon>
        <taxon>Cissampelideae</taxon>
        <taxon>Stephania</taxon>
    </lineage>
</organism>
<evidence type="ECO:0000313" key="2">
    <source>
        <dbReference type="EMBL" id="KAK9132864.1"/>
    </source>
</evidence>
<feature type="domain" description="DUF8040" evidence="1">
    <location>
        <begin position="1"/>
        <end position="66"/>
    </location>
</feature>
<comment type="caution">
    <text evidence="2">The sequence shown here is derived from an EMBL/GenBank/DDBJ whole genome shotgun (WGS) entry which is preliminary data.</text>
</comment>
<gene>
    <name evidence="2" type="ORF">Scep_012392</name>
</gene>
<dbReference type="PANTHER" id="PTHR22930">
    <property type="match status" value="1"/>
</dbReference>
<name>A0AAP0P7G4_9MAGN</name>
<dbReference type="Proteomes" id="UP001419268">
    <property type="component" value="Unassembled WGS sequence"/>
</dbReference>